<evidence type="ECO:0000256" key="5">
    <source>
        <dbReference type="ARBA" id="ARBA00022989"/>
    </source>
</evidence>
<evidence type="ECO:0000256" key="3">
    <source>
        <dbReference type="ARBA" id="ARBA00022448"/>
    </source>
</evidence>
<keyword evidence="6" id="KW-0406">Ion transport</keyword>
<feature type="domain" description="Cation efflux protein transmembrane" evidence="9">
    <location>
        <begin position="60"/>
        <end position="252"/>
    </location>
</feature>
<feature type="transmembrane region" description="Helical" evidence="8">
    <location>
        <begin position="91"/>
        <end position="108"/>
    </location>
</feature>
<evidence type="ECO:0000313" key="12">
    <source>
        <dbReference type="Proteomes" id="UP000028730"/>
    </source>
</evidence>
<dbReference type="EMBL" id="ATLK01000001">
    <property type="protein sequence ID" value="KFF31286.1"/>
    <property type="molecule type" value="Genomic_DNA"/>
</dbReference>
<dbReference type="Gene3D" id="1.20.1510.10">
    <property type="entry name" value="Cation efflux protein transmembrane domain"/>
    <property type="match status" value="1"/>
</dbReference>
<dbReference type="GO" id="GO:0005886">
    <property type="term" value="C:plasma membrane"/>
    <property type="evidence" value="ECO:0007669"/>
    <property type="project" value="TreeGrafter"/>
</dbReference>
<dbReference type="InterPro" id="IPR058533">
    <property type="entry name" value="Cation_efflux_TM"/>
</dbReference>
<keyword evidence="7 8" id="KW-0472">Membrane</keyword>
<feature type="transmembrane region" description="Helical" evidence="8">
    <location>
        <begin position="227"/>
        <end position="244"/>
    </location>
</feature>
<dbReference type="PANTHER" id="PTHR11562">
    <property type="entry name" value="CATION EFFLUX PROTEIN/ ZINC TRANSPORTER"/>
    <property type="match status" value="1"/>
</dbReference>
<evidence type="ECO:0000259" key="10">
    <source>
        <dbReference type="Pfam" id="PF16916"/>
    </source>
</evidence>
<dbReference type="InterPro" id="IPR027469">
    <property type="entry name" value="Cation_efflux_TMD_sf"/>
</dbReference>
<dbReference type="STRING" id="1341695.BBOMB_0627"/>
<dbReference type="PANTHER" id="PTHR11562:SF17">
    <property type="entry name" value="RE54080P-RELATED"/>
    <property type="match status" value="1"/>
</dbReference>
<comment type="caution">
    <text evidence="11">The sequence shown here is derived from an EMBL/GenBank/DDBJ whole genome shotgun (WGS) entry which is preliminary data.</text>
</comment>
<feature type="transmembrane region" description="Helical" evidence="8">
    <location>
        <begin position="120"/>
        <end position="144"/>
    </location>
</feature>
<organism evidence="11 12">
    <name type="scientific">Bifidobacterium bombi DSM 19703</name>
    <dbReference type="NCBI Taxonomy" id="1341695"/>
    <lineage>
        <taxon>Bacteria</taxon>
        <taxon>Bacillati</taxon>
        <taxon>Actinomycetota</taxon>
        <taxon>Actinomycetes</taxon>
        <taxon>Bifidobacteriales</taxon>
        <taxon>Bifidobacteriaceae</taxon>
        <taxon>Bifidobacterium</taxon>
    </lineage>
</organism>
<dbReference type="SUPFAM" id="SSF161111">
    <property type="entry name" value="Cation efflux protein transmembrane domain-like"/>
    <property type="match status" value="1"/>
</dbReference>
<comment type="subcellular location">
    <subcellularLocation>
        <location evidence="1">Membrane</location>
        <topology evidence="1">Multi-pass membrane protein</topology>
    </subcellularLocation>
</comment>
<dbReference type="InterPro" id="IPR002524">
    <property type="entry name" value="Cation_efflux"/>
</dbReference>
<dbReference type="NCBIfam" id="TIGR01297">
    <property type="entry name" value="CDF"/>
    <property type="match status" value="1"/>
</dbReference>
<keyword evidence="12" id="KW-1185">Reference proteome</keyword>
<evidence type="ECO:0000256" key="8">
    <source>
        <dbReference type="SAM" id="Phobius"/>
    </source>
</evidence>
<dbReference type="GO" id="GO:0005385">
    <property type="term" value="F:zinc ion transmembrane transporter activity"/>
    <property type="evidence" value="ECO:0007669"/>
    <property type="project" value="TreeGrafter"/>
</dbReference>
<evidence type="ECO:0000256" key="6">
    <source>
        <dbReference type="ARBA" id="ARBA00023065"/>
    </source>
</evidence>
<evidence type="ECO:0000313" key="11">
    <source>
        <dbReference type="EMBL" id="KFF31286.1"/>
    </source>
</evidence>
<gene>
    <name evidence="11" type="ORF">BBOMB_0627</name>
</gene>
<evidence type="ECO:0000256" key="4">
    <source>
        <dbReference type="ARBA" id="ARBA00022692"/>
    </source>
</evidence>
<dbReference type="eggNOG" id="COG1230">
    <property type="taxonomic scope" value="Bacteria"/>
</dbReference>
<dbReference type="InterPro" id="IPR027470">
    <property type="entry name" value="Cation_efflux_CTD"/>
</dbReference>
<sequence length="348" mass="37463">MLYAEATGSGQCAFSGVVDIFGVVVMTDSSDQAVDGAPHRPFQEEDEINAARGYQTRLGVALAQTLLVLVAEVIGSVVTGSLALLVDSGHMLTDVAVLAASTVTAFLRRRKPDKRLTWGYARLEVITAGLGAFVLMVVGIYAFIEAMMRLFGFSQSEAHSDGLLFGFGLLGLFSNLVSAVLLSRGKNDNLNMKAAFLETVNDTLGSLAVVASAVVMMTTGWGRFDALAGAVIAVMMIPRAFVLMRDALKVLLEETPEDLDLDEVRRHIEKVDHVVSVHDLHASTVATGTPTLSAHVVVEKGLSESQDAEILRSLHTCLVEHFPVSVSHTTFQLEPEGYSRSTKEYAHR</sequence>
<dbReference type="AlphaFoldDB" id="A0A080N317"/>
<protein>
    <submittedName>
        <fullName evidence="11">Cobalt-zinc-cadmium resistance protein</fullName>
    </submittedName>
</protein>
<feature type="transmembrane region" description="Helical" evidence="8">
    <location>
        <begin position="164"/>
        <end position="182"/>
    </location>
</feature>
<evidence type="ECO:0000256" key="2">
    <source>
        <dbReference type="ARBA" id="ARBA00008873"/>
    </source>
</evidence>
<dbReference type="InterPro" id="IPR036837">
    <property type="entry name" value="Cation_efflux_CTD_sf"/>
</dbReference>
<keyword evidence="5 8" id="KW-1133">Transmembrane helix</keyword>
<proteinExistence type="inferred from homology"/>
<keyword evidence="4 8" id="KW-0812">Transmembrane</keyword>
<dbReference type="Pfam" id="PF01545">
    <property type="entry name" value="Cation_efflux"/>
    <property type="match status" value="1"/>
</dbReference>
<comment type="similarity">
    <text evidence="2">Belongs to the cation diffusion facilitator (CDF) transporter (TC 2.A.4) family. SLC30A subfamily.</text>
</comment>
<keyword evidence="3" id="KW-0813">Transport</keyword>
<dbReference type="Proteomes" id="UP000028730">
    <property type="component" value="Unassembled WGS sequence"/>
</dbReference>
<feature type="domain" description="Cation efflux protein cytoplasmic" evidence="10">
    <location>
        <begin position="256"/>
        <end position="336"/>
    </location>
</feature>
<feature type="transmembrane region" description="Helical" evidence="8">
    <location>
        <begin position="58"/>
        <end position="85"/>
    </location>
</feature>
<evidence type="ECO:0000256" key="7">
    <source>
        <dbReference type="ARBA" id="ARBA00023136"/>
    </source>
</evidence>
<name>A0A080N317_9BIFI</name>
<dbReference type="InterPro" id="IPR050681">
    <property type="entry name" value="CDF/SLC30A"/>
</dbReference>
<accession>A0A080N317</accession>
<evidence type="ECO:0000256" key="1">
    <source>
        <dbReference type="ARBA" id="ARBA00004141"/>
    </source>
</evidence>
<evidence type="ECO:0000259" key="9">
    <source>
        <dbReference type="Pfam" id="PF01545"/>
    </source>
</evidence>
<dbReference type="SUPFAM" id="SSF160240">
    <property type="entry name" value="Cation efflux protein cytoplasmic domain-like"/>
    <property type="match status" value="1"/>
</dbReference>
<dbReference type="Pfam" id="PF16916">
    <property type="entry name" value="ZT_dimer"/>
    <property type="match status" value="1"/>
</dbReference>
<reference evidence="11 12" key="1">
    <citation type="journal article" date="2014" name="Appl. Environ. Microbiol.">
        <title>Genomic encyclopedia of type strains of the genus Bifidobacterium.</title>
        <authorList>
            <person name="Milani C."/>
            <person name="Lugli G.A."/>
            <person name="Duranti S."/>
            <person name="Turroni F."/>
            <person name="Bottacini F."/>
            <person name="Mangifesta M."/>
            <person name="Sanchez B."/>
            <person name="Viappiani A."/>
            <person name="Mancabelli L."/>
            <person name="Taminiau B."/>
            <person name="Delcenserie V."/>
            <person name="Barrangou R."/>
            <person name="Margolles A."/>
            <person name="van Sinderen D."/>
            <person name="Ventura M."/>
        </authorList>
    </citation>
    <scope>NUCLEOTIDE SEQUENCE [LARGE SCALE GENOMIC DNA]</scope>
    <source>
        <strain evidence="11 12">DSM 19703</strain>
    </source>
</reference>
<feature type="transmembrane region" description="Helical" evidence="8">
    <location>
        <begin position="203"/>
        <end position="221"/>
    </location>
</feature>